<dbReference type="InterPro" id="IPR005490">
    <property type="entry name" value="LD_TPept_cat_dom"/>
</dbReference>
<dbReference type="CDD" id="cd16913">
    <property type="entry name" value="YkuD_like"/>
    <property type="match status" value="1"/>
</dbReference>
<proteinExistence type="inferred from homology"/>
<evidence type="ECO:0000256" key="3">
    <source>
        <dbReference type="ARBA" id="ARBA00022676"/>
    </source>
</evidence>
<feature type="non-terminal residue" evidence="11">
    <location>
        <position position="186"/>
    </location>
</feature>
<dbReference type="Proteomes" id="UP000669605">
    <property type="component" value="Unassembled WGS sequence"/>
</dbReference>
<accession>A0ABX1QJY2</accession>
<name>A0ABX1QJY2_9PROT</name>
<evidence type="ECO:0000256" key="8">
    <source>
        <dbReference type="ARBA" id="ARBA00023316"/>
    </source>
</evidence>
<gene>
    <name evidence="11" type="ORF">GV368_03930</name>
</gene>
<dbReference type="SUPFAM" id="SSF141523">
    <property type="entry name" value="L,D-transpeptidase catalytic domain-like"/>
    <property type="match status" value="1"/>
</dbReference>
<dbReference type="EMBL" id="JAAAUB010000004">
    <property type="protein sequence ID" value="NMH16268.1"/>
    <property type="molecule type" value="Genomic_DNA"/>
</dbReference>
<evidence type="ECO:0000256" key="1">
    <source>
        <dbReference type="ARBA" id="ARBA00004752"/>
    </source>
</evidence>
<dbReference type="InterPro" id="IPR038063">
    <property type="entry name" value="Transpep_catalytic_dom"/>
</dbReference>
<keyword evidence="3" id="KW-0328">Glycosyltransferase</keyword>
<keyword evidence="12" id="KW-1185">Reference proteome</keyword>
<evidence type="ECO:0000256" key="2">
    <source>
        <dbReference type="ARBA" id="ARBA00005992"/>
    </source>
</evidence>
<evidence type="ECO:0000313" key="12">
    <source>
        <dbReference type="Proteomes" id="UP000669605"/>
    </source>
</evidence>
<keyword evidence="7 9" id="KW-0573">Peptidoglycan synthesis</keyword>
<sequence length="186" mass="20354">MLLIVALDAQRLWCVDDGVVLASYPVSTAARGAGQRRGSLQTPLGWHRIRAKIGAGAPLGAVFVGRRPTGEIWTPELAAAHPDRDWILTRILWLCGEERGFNRLGEVDTMRRYIYIHGTPDPVPLGVPGSHGCIRMRNADVAELFERVPVGTKVWIVARAQEAEGVVSARSLLPESVVTKVETFPV</sequence>
<comment type="similarity">
    <text evidence="2">Belongs to the YkuD family.</text>
</comment>
<keyword evidence="8 9" id="KW-0961">Cell wall biogenesis/degradation</keyword>
<evidence type="ECO:0000259" key="10">
    <source>
        <dbReference type="PROSITE" id="PS52029"/>
    </source>
</evidence>
<dbReference type="Gene3D" id="2.40.440.10">
    <property type="entry name" value="L,D-transpeptidase catalytic domain-like"/>
    <property type="match status" value="1"/>
</dbReference>
<dbReference type="PANTHER" id="PTHR30582:SF24">
    <property type="entry name" value="L,D-TRANSPEPTIDASE ERFK_SRFK-RELATED"/>
    <property type="match status" value="1"/>
</dbReference>
<evidence type="ECO:0000256" key="4">
    <source>
        <dbReference type="ARBA" id="ARBA00022679"/>
    </source>
</evidence>
<evidence type="ECO:0000313" key="11">
    <source>
        <dbReference type="EMBL" id="NMH16268.1"/>
    </source>
</evidence>
<reference evidence="11 12" key="1">
    <citation type="journal article" date="2020" name="Curr. Microbiol.">
        <title>Tepidiphilus baoligensis sp. nov., a Novel Bacterium of the Family Hydrogenophilaceae Isolated from an Oil Reservoir.</title>
        <authorList>
            <person name="Zhang X."/>
            <person name="Wang G."/>
            <person name="Ma X."/>
            <person name="Yu J."/>
            <person name="You J."/>
            <person name="Xue Y."/>
            <person name="Ma Y."/>
        </authorList>
    </citation>
    <scope>NUCLEOTIDE SEQUENCE [LARGE SCALE GENOMIC DNA]</scope>
    <source>
        <strain evidence="11 12">B18-69</strain>
    </source>
</reference>
<keyword evidence="4" id="KW-0808">Transferase</keyword>
<feature type="active site" description="Proton donor/acceptor" evidence="9">
    <location>
        <position position="117"/>
    </location>
</feature>
<dbReference type="Pfam" id="PF03734">
    <property type="entry name" value="YkuD"/>
    <property type="match status" value="1"/>
</dbReference>
<dbReference type="InterPro" id="IPR050979">
    <property type="entry name" value="LD-transpeptidase"/>
</dbReference>
<comment type="caution">
    <text evidence="11">The sequence shown here is derived from an EMBL/GenBank/DDBJ whole genome shotgun (WGS) entry which is preliminary data.</text>
</comment>
<evidence type="ECO:0000256" key="5">
    <source>
        <dbReference type="ARBA" id="ARBA00022801"/>
    </source>
</evidence>
<feature type="active site" description="Nucleophile" evidence="9">
    <location>
        <position position="133"/>
    </location>
</feature>
<keyword evidence="5" id="KW-0378">Hydrolase</keyword>
<feature type="domain" description="L,D-TPase catalytic" evidence="10">
    <location>
        <begin position="1"/>
        <end position="157"/>
    </location>
</feature>
<evidence type="ECO:0000256" key="7">
    <source>
        <dbReference type="ARBA" id="ARBA00022984"/>
    </source>
</evidence>
<comment type="pathway">
    <text evidence="1 9">Cell wall biogenesis; peptidoglycan biosynthesis.</text>
</comment>
<keyword evidence="6 9" id="KW-0133">Cell shape</keyword>
<organism evidence="11 12">
    <name type="scientific">Tepidiphilus baoligensis</name>
    <dbReference type="NCBI Taxonomy" id="2698687"/>
    <lineage>
        <taxon>Bacteria</taxon>
        <taxon>Pseudomonadati</taxon>
        <taxon>Pseudomonadota</taxon>
        <taxon>Hydrogenophilia</taxon>
        <taxon>Hydrogenophilales</taxon>
        <taxon>Hydrogenophilaceae</taxon>
        <taxon>Tepidiphilus</taxon>
    </lineage>
</organism>
<evidence type="ECO:0000256" key="6">
    <source>
        <dbReference type="ARBA" id="ARBA00022960"/>
    </source>
</evidence>
<evidence type="ECO:0000256" key="9">
    <source>
        <dbReference type="PROSITE-ProRule" id="PRU01373"/>
    </source>
</evidence>
<dbReference type="PANTHER" id="PTHR30582">
    <property type="entry name" value="L,D-TRANSPEPTIDASE"/>
    <property type="match status" value="1"/>
</dbReference>
<protein>
    <submittedName>
        <fullName evidence="11">L,D-transpeptidase family protein</fullName>
    </submittedName>
</protein>
<dbReference type="PROSITE" id="PS52029">
    <property type="entry name" value="LD_TPASE"/>
    <property type="match status" value="1"/>
</dbReference>